<organism evidence="5">
    <name type="scientific">Brugia pahangi</name>
    <name type="common">Filarial nematode worm</name>
    <dbReference type="NCBI Taxonomy" id="6280"/>
    <lineage>
        <taxon>Eukaryota</taxon>
        <taxon>Metazoa</taxon>
        <taxon>Ecdysozoa</taxon>
        <taxon>Nematoda</taxon>
        <taxon>Chromadorea</taxon>
        <taxon>Rhabditida</taxon>
        <taxon>Spirurina</taxon>
        <taxon>Spiruromorpha</taxon>
        <taxon>Filarioidea</taxon>
        <taxon>Onchocercidae</taxon>
        <taxon>Brugia</taxon>
    </lineage>
</organism>
<dbReference type="Proteomes" id="UP000278627">
    <property type="component" value="Unassembled WGS sequence"/>
</dbReference>
<evidence type="ECO:0000313" key="5">
    <source>
        <dbReference type="WBParaSite" id="BPAG_0000924101-mRNA-1"/>
    </source>
</evidence>
<evidence type="ECO:0000256" key="1">
    <source>
        <dbReference type="SAM" id="Coils"/>
    </source>
</evidence>
<dbReference type="EMBL" id="UZAD01013149">
    <property type="protein sequence ID" value="VDN90389.1"/>
    <property type="molecule type" value="Genomic_DNA"/>
</dbReference>
<proteinExistence type="predicted"/>
<dbReference type="AlphaFoldDB" id="A0A158PR34"/>
<evidence type="ECO:0000313" key="4">
    <source>
        <dbReference type="Proteomes" id="UP000278627"/>
    </source>
</evidence>
<sequence length="392" mass="45338">MSSHWDSSSSFRASTQFSSNNGSRGELPDDLETARAIIDSLTRQLRIHDDVTSNLLLLQKRIQHTHRRTQDAMRMMHSLPLKLEDRLDNIEATWTKELEDQHKRWLDKYNRLMREAENTRLLYIYYIEKMQIKMFPCPFVLFYFENFRNKETSKASAKHTNKTVKFSKQQLENLNRRAMMIDEGINELEKVASCTKNFDGKLHLDKQKIRDIDARLKTLTKKEQKLNDELTKQMNIHFGSKPFAQMTNEQSEKSFYGVCEVIDGYRKVLLLKTIENLDKALRAMEQIRNVSVAKSKVNSTIQSTPSVDEIDEITVLMRRFLAKLRVQLASVHLYSKPALSPKLDTGKSGNLIETTTGFESSNPDTSSDFGTISLSTSQPLSILRIFTVQIMN</sequence>
<evidence type="ECO:0000256" key="2">
    <source>
        <dbReference type="SAM" id="MobiDB-lite"/>
    </source>
</evidence>
<keyword evidence="1" id="KW-0175">Coiled coil</keyword>
<evidence type="ECO:0000313" key="3">
    <source>
        <dbReference type="EMBL" id="VDN90389.1"/>
    </source>
</evidence>
<keyword evidence="4" id="KW-1185">Reference proteome</keyword>
<feature type="compositionally biased region" description="Low complexity" evidence="2">
    <location>
        <begin position="7"/>
        <end position="19"/>
    </location>
</feature>
<feature type="region of interest" description="Disordered" evidence="2">
    <location>
        <begin position="1"/>
        <end position="28"/>
    </location>
</feature>
<accession>A0A158PR34</accession>
<protein>
    <submittedName>
        <fullName evidence="5">DUF4200 domain-containing protein</fullName>
    </submittedName>
</protein>
<reference evidence="3 4" key="2">
    <citation type="submission" date="2018-11" db="EMBL/GenBank/DDBJ databases">
        <authorList>
            <consortium name="Pathogen Informatics"/>
        </authorList>
    </citation>
    <scope>NUCLEOTIDE SEQUENCE [LARGE SCALE GENOMIC DNA]</scope>
</reference>
<gene>
    <name evidence="3" type="ORF">BPAG_LOCUS9203</name>
</gene>
<name>A0A158PR34_BRUPA</name>
<dbReference type="WBParaSite" id="BPAG_0000924101-mRNA-1">
    <property type="protein sequence ID" value="BPAG_0000924101-mRNA-1"/>
    <property type="gene ID" value="BPAG_0000924101"/>
</dbReference>
<feature type="coiled-coil region" evidence="1">
    <location>
        <begin position="157"/>
        <end position="229"/>
    </location>
</feature>
<reference evidence="5" key="1">
    <citation type="submission" date="2016-04" db="UniProtKB">
        <authorList>
            <consortium name="WormBaseParasite"/>
        </authorList>
    </citation>
    <scope>IDENTIFICATION</scope>
</reference>